<keyword evidence="1" id="KW-0812">Transmembrane</keyword>
<reference evidence="2 3" key="1">
    <citation type="submission" date="2017-06" db="EMBL/GenBank/DDBJ databases">
        <title>Genome sequencing of cyanobaciteial culture collection at National Institute for Environmental Studies (NIES).</title>
        <authorList>
            <person name="Hirose Y."/>
            <person name="Shimura Y."/>
            <person name="Fujisawa T."/>
            <person name="Nakamura Y."/>
            <person name="Kawachi M."/>
        </authorList>
    </citation>
    <scope>NUCLEOTIDE SEQUENCE [LARGE SCALE GENOMIC DNA]</scope>
    <source>
        <strain evidence="2 3">NIES-806</strain>
    </source>
</reference>
<keyword evidence="3" id="KW-1185">Reference proteome</keyword>
<evidence type="ECO:0000313" key="2">
    <source>
        <dbReference type="EMBL" id="BAZ85983.1"/>
    </source>
</evidence>
<proteinExistence type="predicted"/>
<evidence type="ECO:0000256" key="1">
    <source>
        <dbReference type="SAM" id="Phobius"/>
    </source>
</evidence>
<name>A0A1Z4V3H5_9CYAN</name>
<feature type="transmembrane region" description="Helical" evidence="1">
    <location>
        <begin position="47"/>
        <end position="68"/>
    </location>
</feature>
<dbReference type="OrthoDB" id="513552at2"/>
<keyword evidence="1" id="KW-1133">Transmembrane helix</keyword>
<accession>A0A1Z4V3H5</accession>
<dbReference type="Pfam" id="PF13430">
    <property type="entry name" value="DUF4112"/>
    <property type="match status" value="1"/>
</dbReference>
<evidence type="ECO:0000313" key="3">
    <source>
        <dbReference type="Proteomes" id="UP000218702"/>
    </source>
</evidence>
<dbReference type="Proteomes" id="UP000218702">
    <property type="component" value="Chromosome"/>
</dbReference>
<gene>
    <name evidence="2" type="ORF">NIES806_21880</name>
</gene>
<dbReference type="InterPro" id="IPR025187">
    <property type="entry name" value="DUF4112"/>
</dbReference>
<dbReference type="RefSeq" id="WP_096667213.1">
    <property type="nucleotide sequence ID" value="NZ_AP018316.1"/>
</dbReference>
<keyword evidence="1" id="KW-0472">Membrane</keyword>
<dbReference type="EMBL" id="AP018316">
    <property type="protein sequence ID" value="BAZ85983.1"/>
    <property type="molecule type" value="Genomic_DNA"/>
</dbReference>
<feature type="transmembrane region" description="Helical" evidence="1">
    <location>
        <begin position="134"/>
        <end position="161"/>
    </location>
</feature>
<dbReference type="AlphaFoldDB" id="A0A1Z4V3H5"/>
<evidence type="ECO:0008006" key="4">
    <source>
        <dbReference type="Google" id="ProtNLM"/>
    </source>
</evidence>
<dbReference type="PANTHER" id="PTHR35519:SF2">
    <property type="entry name" value="PH DOMAIN PROTEIN"/>
    <property type="match status" value="1"/>
</dbReference>
<protein>
    <recommendedName>
        <fullName evidence="4">DUF4112 domain-containing protein</fullName>
    </recommendedName>
</protein>
<sequence length="167" mass="18167">MPNSSEPFVITLDGYAPRLKRLRQLSGLLDNIITIPGTPIGVGLDPIIGLLPIGGDALGLIFSFYIIIESAQLGVPTATLGRMVMNVIVDSLVGAIPMLGDLFDFAWRANNYNIILLEEALKSPYQNQKGDKSFILIFSIGLFVLAIVLISIPVILIRILWQIFTGS</sequence>
<dbReference type="PANTHER" id="PTHR35519">
    <property type="entry name" value="MEMBRANE PROTEINS"/>
    <property type="match status" value="1"/>
</dbReference>
<dbReference type="KEGG" id="dcm:NIES806_21880"/>
<organism evidence="2 3">
    <name type="scientific">Dolichospermum compactum NIES-806</name>
    <dbReference type="NCBI Taxonomy" id="1973481"/>
    <lineage>
        <taxon>Bacteria</taxon>
        <taxon>Bacillati</taxon>
        <taxon>Cyanobacteriota</taxon>
        <taxon>Cyanophyceae</taxon>
        <taxon>Nostocales</taxon>
        <taxon>Aphanizomenonaceae</taxon>
        <taxon>Dolichospermum</taxon>
        <taxon>Dolichospermum compactum</taxon>
    </lineage>
</organism>